<evidence type="ECO:0000259" key="6">
    <source>
        <dbReference type="Pfam" id="PF14294"/>
    </source>
</evidence>
<dbReference type="KEGG" id="dwd:DSCW_52570"/>
<dbReference type="SUPFAM" id="SSF53098">
    <property type="entry name" value="Ribonuclease H-like"/>
    <property type="match status" value="1"/>
</dbReference>
<sequence>MVRQASLFSQLVALFHRGQFFNLVYRHQAERYAKGFSSWDHFVAMLFCQLAQAKSLREICGGLSCCLGKLRHLGVKKAPNKSTLSYANAHRPWQLYRDLFYQTLDTCKMAGPGKHRFRFKNKLLSLDSSTISLCLSLFPWAKFRRTKGAVKLHLLLDHDGYLPTYAYISNGKKHDVTIARQVPLSPYSIVAMDRGYNDYQLFAYWTENQIFFVTRLKDNADYTVVETRSVPYNRNILADELIRFNGYYAQKRCPHLLRKVVVWDKEQNREIILLTNHMDLGATTISAIYKDRWQIELFFKALKQNLKVKTFVGTTENALFIQIWTALIAMLLIKYLSFKAKFGWSLSNLVAFLRWNLFTYRDLWGWIDHPFDVFPIRPESVQNLLPFKGLGQHQLRMGT</sequence>
<dbReference type="PANTHER" id="PTHR33258">
    <property type="entry name" value="TRANSPOSASE INSL FOR INSERTION SEQUENCE ELEMENT IS186A-RELATED"/>
    <property type="match status" value="1"/>
</dbReference>
<evidence type="ECO:0000256" key="2">
    <source>
        <dbReference type="ARBA" id="ARBA00022578"/>
    </source>
</evidence>
<protein>
    <submittedName>
        <fullName evidence="8">IS4 family transposase</fullName>
    </submittedName>
</protein>
<dbReference type="InterPro" id="IPR025399">
    <property type="entry name" value="DUF4372"/>
</dbReference>
<reference evidence="8 9" key="1">
    <citation type="submission" date="2019-11" db="EMBL/GenBank/DDBJ databases">
        <title>Comparative genomics of hydrocarbon-degrading Desulfosarcina strains.</title>
        <authorList>
            <person name="Watanabe M."/>
            <person name="Kojima H."/>
            <person name="Fukui M."/>
        </authorList>
    </citation>
    <scope>NUCLEOTIDE SEQUENCE [LARGE SCALE GENOMIC DNA]</scope>
    <source>
        <strain evidence="8 9">PP31</strain>
    </source>
</reference>
<dbReference type="InterPro" id="IPR002559">
    <property type="entry name" value="Transposase_11"/>
</dbReference>
<keyword evidence="2" id="KW-0815">Transposition</keyword>
<gene>
    <name evidence="7" type="ORF">DSCW_52570</name>
    <name evidence="8" type="ORF">DSCW_52740</name>
</gene>
<evidence type="ECO:0000313" key="8">
    <source>
        <dbReference type="EMBL" id="BBO77857.1"/>
    </source>
</evidence>
<keyword evidence="9" id="KW-1185">Reference proteome</keyword>
<feature type="domain" description="Transposase IS4-like" evidence="5">
    <location>
        <begin position="122"/>
        <end position="332"/>
    </location>
</feature>
<dbReference type="RefSeq" id="WP_155306539.1">
    <property type="nucleotide sequence ID" value="NZ_AP021875.1"/>
</dbReference>
<dbReference type="OrthoDB" id="5411425at2"/>
<dbReference type="EMBL" id="AP021875">
    <property type="protein sequence ID" value="BBO77857.1"/>
    <property type="molecule type" value="Genomic_DNA"/>
</dbReference>
<name>A0A5K7ZNQ5_9BACT</name>
<accession>A0A5K7ZNQ5</accession>
<organism evidence="8 9">
    <name type="scientific">Desulfosarcina widdelii</name>
    <dbReference type="NCBI Taxonomy" id="947919"/>
    <lineage>
        <taxon>Bacteria</taxon>
        <taxon>Pseudomonadati</taxon>
        <taxon>Thermodesulfobacteriota</taxon>
        <taxon>Desulfobacteria</taxon>
        <taxon>Desulfobacterales</taxon>
        <taxon>Desulfosarcinaceae</taxon>
        <taxon>Desulfosarcina</taxon>
    </lineage>
</organism>
<keyword evidence="4" id="KW-0233">DNA recombination</keyword>
<evidence type="ECO:0000259" key="5">
    <source>
        <dbReference type="Pfam" id="PF01609"/>
    </source>
</evidence>
<dbReference type="GO" id="GO:0004803">
    <property type="term" value="F:transposase activity"/>
    <property type="evidence" value="ECO:0007669"/>
    <property type="project" value="InterPro"/>
</dbReference>
<dbReference type="Pfam" id="PF14294">
    <property type="entry name" value="DUF4372"/>
    <property type="match status" value="1"/>
</dbReference>
<keyword evidence="3" id="KW-0238">DNA-binding</keyword>
<evidence type="ECO:0000256" key="4">
    <source>
        <dbReference type="ARBA" id="ARBA00023172"/>
    </source>
</evidence>
<dbReference type="InterPro" id="IPR012337">
    <property type="entry name" value="RNaseH-like_sf"/>
</dbReference>
<dbReference type="PANTHER" id="PTHR33258:SF1">
    <property type="entry name" value="TRANSPOSASE INSL FOR INSERTION SEQUENCE ELEMENT IS186A-RELATED"/>
    <property type="match status" value="1"/>
</dbReference>
<feature type="domain" description="DUF4372" evidence="6">
    <location>
        <begin position="4"/>
        <end position="76"/>
    </location>
</feature>
<dbReference type="AlphaFoldDB" id="A0A5K7ZNQ5"/>
<dbReference type="Gene3D" id="3.90.350.10">
    <property type="entry name" value="Transposase Inhibitor Protein From Tn5, Chain A, domain 1"/>
    <property type="match status" value="1"/>
</dbReference>
<comment type="similarity">
    <text evidence="1">Belongs to the transposase 11 family.</text>
</comment>
<evidence type="ECO:0000313" key="9">
    <source>
        <dbReference type="Proteomes" id="UP000427769"/>
    </source>
</evidence>
<dbReference type="GO" id="GO:0006313">
    <property type="term" value="P:DNA transposition"/>
    <property type="evidence" value="ECO:0007669"/>
    <property type="project" value="InterPro"/>
</dbReference>
<evidence type="ECO:0000313" key="7">
    <source>
        <dbReference type="EMBL" id="BBO77840.1"/>
    </source>
</evidence>
<evidence type="ECO:0000256" key="1">
    <source>
        <dbReference type="ARBA" id="ARBA00010075"/>
    </source>
</evidence>
<dbReference type="Proteomes" id="UP000427769">
    <property type="component" value="Chromosome"/>
</dbReference>
<evidence type="ECO:0000256" key="3">
    <source>
        <dbReference type="ARBA" id="ARBA00023125"/>
    </source>
</evidence>
<dbReference type="KEGG" id="dwd:DSCW_52740"/>
<dbReference type="Pfam" id="PF01609">
    <property type="entry name" value="DDE_Tnp_1"/>
    <property type="match status" value="1"/>
</dbReference>
<proteinExistence type="inferred from homology"/>
<dbReference type="EMBL" id="AP021875">
    <property type="protein sequence ID" value="BBO77840.1"/>
    <property type="molecule type" value="Genomic_DNA"/>
</dbReference>
<dbReference type="GO" id="GO:0003677">
    <property type="term" value="F:DNA binding"/>
    <property type="evidence" value="ECO:0007669"/>
    <property type="project" value="UniProtKB-KW"/>
</dbReference>
<dbReference type="InterPro" id="IPR047952">
    <property type="entry name" value="Transpos_IS4"/>
</dbReference>
<dbReference type="NCBIfam" id="NF033592">
    <property type="entry name" value="transpos_IS4_1"/>
    <property type="match status" value="1"/>
</dbReference>